<organism evidence="4 6">
    <name type="scientific">Aureimonas ureilytica</name>
    <dbReference type="NCBI Taxonomy" id="401562"/>
    <lineage>
        <taxon>Bacteria</taxon>
        <taxon>Pseudomonadati</taxon>
        <taxon>Pseudomonadota</taxon>
        <taxon>Alphaproteobacteria</taxon>
        <taxon>Hyphomicrobiales</taxon>
        <taxon>Aurantimonadaceae</taxon>
        <taxon>Aureimonas</taxon>
    </lineage>
</organism>
<keyword evidence="2 4" id="KW-0418">Kinase</keyword>
<dbReference type="InterPro" id="IPR012737">
    <property type="entry name" value="DhaK_L_YcgS"/>
</dbReference>
<dbReference type="Proteomes" id="UP000078272">
    <property type="component" value="Unassembled WGS sequence"/>
</dbReference>
<dbReference type="STRING" id="401562.NS365_11305"/>
<dbReference type="PATRIC" id="fig|401562.3.peg.172"/>
<dbReference type="InterPro" id="IPR004007">
    <property type="entry name" value="DhaL_dom"/>
</dbReference>
<comment type="caution">
    <text evidence="4">The sequence shown here is derived from an EMBL/GenBank/DDBJ whole genome shotgun (WGS) entry which is preliminary data.</text>
</comment>
<protein>
    <submittedName>
        <fullName evidence="4">Dihydroxyacetone kinase</fullName>
    </submittedName>
</protein>
<reference evidence="6 7" key="1">
    <citation type="journal article" date="2016" name="Front. Microbiol.">
        <title>Genomic Resource of Rice Seed Associated Bacteria.</title>
        <authorList>
            <person name="Midha S."/>
            <person name="Bansal K."/>
            <person name="Sharma S."/>
            <person name="Kumar N."/>
            <person name="Patil P.P."/>
            <person name="Chaudhry V."/>
            <person name="Patil P.B."/>
        </authorList>
    </citation>
    <scope>NUCLEOTIDE SEQUENCE [LARGE SCALE GENOMIC DNA]</scope>
    <source>
        <strain evidence="4 6">NS226</strain>
        <strain evidence="5 7">NS365</strain>
    </source>
</reference>
<dbReference type="SMART" id="SM01120">
    <property type="entry name" value="Dak2"/>
    <property type="match status" value="1"/>
</dbReference>
<dbReference type="FunFam" id="1.25.40.340:FF:000002">
    <property type="entry name" value="Dihydroxyacetone kinase, L subunit"/>
    <property type="match status" value="1"/>
</dbReference>
<dbReference type="InterPro" id="IPR036117">
    <property type="entry name" value="DhaL_dom_sf"/>
</dbReference>
<dbReference type="InterPro" id="IPR050861">
    <property type="entry name" value="Dihydroxyacetone_Kinase"/>
</dbReference>
<gene>
    <name evidence="4" type="ORF">NS226_04780</name>
    <name evidence="5" type="ORF">NS365_11305</name>
</gene>
<dbReference type="NCBIfam" id="TIGR02365">
    <property type="entry name" value="dha_L_ycgS"/>
    <property type="match status" value="1"/>
</dbReference>
<dbReference type="PANTHER" id="PTHR28629:SF4">
    <property type="entry name" value="TRIOKINASE_FMN CYCLASE"/>
    <property type="match status" value="1"/>
</dbReference>
<dbReference type="GO" id="GO:0019563">
    <property type="term" value="P:glycerol catabolic process"/>
    <property type="evidence" value="ECO:0007669"/>
    <property type="project" value="TreeGrafter"/>
</dbReference>
<dbReference type="EMBL" id="LDPZ01000010">
    <property type="protein sequence ID" value="KTQ97266.1"/>
    <property type="molecule type" value="Genomic_DNA"/>
</dbReference>
<dbReference type="PANTHER" id="PTHR28629">
    <property type="entry name" value="TRIOKINASE/FMN CYCLASE"/>
    <property type="match status" value="1"/>
</dbReference>
<dbReference type="GO" id="GO:0005829">
    <property type="term" value="C:cytosol"/>
    <property type="evidence" value="ECO:0007669"/>
    <property type="project" value="TreeGrafter"/>
</dbReference>
<evidence type="ECO:0000313" key="5">
    <source>
        <dbReference type="EMBL" id="KTR05582.1"/>
    </source>
</evidence>
<dbReference type="Pfam" id="PF02734">
    <property type="entry name" value="Dak2"/>
    <property type="match status" value="1"/>
</dbReference>
<feature type="domain" description="DhaL" evidence="3">
    <location>
        <begin position="7"/>
        <end position="204"/>
    </location>
</feature>
<evidence type="ECO:0000259" key="3">
    <source>
        <dbReference type="PROSITE" id="PS51480"/>
    </source>
</evidence>
<dbReference type="SUPFAM" id="SSF101473">
    <property type="entry name" value="DhaL-like"/>
    <property type="match status" value="1"/>
</dbReference>
<evidence type="ECO:0000256" key="1">
    <source>
        <dbReference type="ARBA" id="ARBA00022679"/>
    </source>
</evidence>
<sequence>MQQNRPDPIAALFAAVSEVVEAQKSYLCELDGPIGDGDHGTTMALGFRAVQRVLAGGPVTDPAETFRRAAAAFLDAVGASTGPLYATGFRRAAQRLDGREGFATEEQVLMLEGVAAGIAERGKARRGDKTMLDVWLPAAEAARGALDVDRPIWPAVLEAAERGAEATGAMVASRGRAARLGERSLGHLDPGAVSAALILKAMAGVLG</sequence>
<keyword evidence="1" id="KW-0808">Transferase</keyword>
<evidence type="ECO:0000313" key="4">
    <source>
        <dbReference type="EMBL" id="KTQ97266.1"/>
    </source>
</evidence>
<dbReference type="EMBL" id="LDQA01000024">
    <property type="protein sequence ID" value="KTR05582.1"/>
    <property type="molecule type" value="Genomic_DNA"/>
</dbReference>
<dbReference type="PROSITE" id="PS51480">
    <property type="entry name" value="DHAL"/>
    <property type="match status" value="1"/>
</dbReference>
<dbReference type="RefSeq" id="WP_058600386.1">
    <property type="nucleotide sequence ID" value="NZ_LDPZ01000010.1"/>
</dbReference>
<proteinExistence type="predicted"/>
<dbReference type="Gene3D" id="1.25.40.340">
    <property type="match status" value="1"/>
</dbReference>
<keyword evidence="7" id="KW-1185">Reference proteome</keyword>
<evidence type="ECO:0000313" key="7">
    <source>
        <dbReference type="Proteomes" id="UP000078529"/>
    </source>
</evidence>
<accession>A0A175RBM0</accession>
<dbReference type="OrthoDB" id="9800291at2"/>
<evidence type="ECO:0000313" key="6">
    <source>
        <dbReference type="Proteomes" id="UP000078272"/>
    </source>
</evidence>
<dbReference type="Proteomes" id="UP000078529">
    <property type="component" value="Unassembled WGS sequence"/>
</dbReference>
<evidence type="ECO:0000256" key="2">
    <source>
        <dbReference type="ARBA" id="ARBA00022777"/>
    </source>
</evidence>
<dbReference type="AlphaFoldDB" id="A0A175RBM0"/>
<dbReference type="GO" id="GO:0004371">
    <property type="term" value="F:glycerone kinase activity"/>
    <property type="evidence" value="ECO:0007669"/>
    <property type="project" value="InterPro"/>
</dbReference>
<name>A0A175RBM0_9HYPH</name>